<dbReference type="Proteomes" id="UP000238071">
    <property type="component" value="Unassembled WGS sequence"/>
</dbReference>
<keyword evidence="2" id="KW-1185">Reference proteome</keyword>
<organism evidence="1 2">
    <name type="scientific">Methylobacter tundripaludum</name>
    <dbReference type="NCBI Taxonomy" id="173365"/>
    <lineage>
        <taxon>Bacteria</taxon>
        <taxon>Pseudomonadati</taxon>
        <taxon>Pseudomonadota</taxon>
        <taxon>Gammaproteobacteria</taxon>
        <taxon>Methylococcales</taxon>
        <taxon>Methylococcaceae</taxon>
        <taxon>Methylobacter</taxon>
    </lineage>
</organism>
<name>A0A2S6GRA6_9GAMM</name>
<accession>A0A2S6GRA6</accession>
<protein>
    <submittedName>
        <fullName evidence="1">Uncharacterized protein</fullName>
    </submittedName>
</protein>
<gene>
    <name evidence="1" type="ORF">B0F88_11380</name>
</gene>
<proteinExistence type="predicted"/>
<dbReference type="EMBL" id="PTIY01000013">
    <property type="protein sequence ID" value="PPK67740.1"/>
    <property type="molecule type" value="Genomic_DNA"/>
</dbReference>
<comment type="caution">
    <text evidence="1">The sequence shown here is derived from an EMBL/GenBank/DDBJ whole genome shotgun (WGS) entry which is preliminary data.</text>
</comment>
<sequence length="205" mass="21908">MRLLLNISWKFTGARCCTKSPLLSARDAILARFPCSGSYFALLAPHGHTETNLHTGVSLHHTLAAEGVKGVKKALATELKSGATLQRYVYVELDESAGEAGVERAIVNDPLFLDEQTLVLPVPSIAELEETNRGVTLARLSSPVDVGHCSFLLEARFDETGLAARMMLAAAQSLPALQAGAYSPLDLPVGALWGGLRSAGEKKWV</sequence>
<dbReference type="SUPFAM" id="SSF55347">
    <property type="entry name" value="Glyceraldehyde-3-phosphate dehydrogenase-like, C-terminal domain"/>
    <property type="match status" value="1"/>
</dbReference>
<evidence type="ECO:0000313" key="1">
    <source>
        <dbReference type="EMBL" id="PPK67740.1"/>
    </source>
</evidence>
<dbReference type="Gene3D" id="3.30.360.10">
    <property type="entry name" value="Dihydrodipicolinate Reductase, domain 2"/>
    <property type="match status" value="1"/>
</dbReference>
<evidence type="ECO:0000313" key="2">
    <source>
        <dbReference type="Proteomes" id="UP000238071"/>
    </source>
</evidence>
<dbReference type="AlphaFoldDB" id="A0A2S6GRA6"/>
<reference evidence="1 2" key="1">
    <citation type="submission" date="2018-02" db="EMBL/GenBank/DDBJ databases">
        <title>Subsurface microbial communities from deep shales in Ohio and West Virginia, USA.</title>
        <authorList>
            <person name="Wrighton K."/>
        </authorList>
    </citation>
    <scope>NUCLEOTIDE SEQUENCE [LARGE SCALE GENOMIC DNA]</scope>
    <source>
        <strain evidence="1 2">OWC-G53F</strain>
    </source>
</reference>